<keyword evidence="8 11" id="KW-0687">Ribonucleoprotein</keyword>
<dbReference type="Pfam" id="PF09785">
    <property type="entry name" value="Prp31_C"/>
    <property type="match status" value="1"/>
</dbReference>
<dbReference type="FunFam" id="1.10.246.90:FF:000002">
    <property type="entry name" value="U4/U6 small nuclear ribonucleoprotein Prp31"/>
    <property type="match status" value="1"/>
</dbReference>
<dbReference type="InterPro" id="IPR012976">
    <property type="entry name" value="NOSIC"/>
</dbReference>
<dbReference type="OMA" id="EMRRSAN"/>
<dbReference type="PANTHER" id="PTHR13904:SF0">
    <property type="entry name" value="U4_U6 SMALL NUCLEAR RIBONUCLEOPROTEIN PRP31"/>
    <property type="match status" value="1"/>
</dbReference>
<proteinExistence type="inferred from homology"/>
<feature type="compositionally biased region" description="Basic and acidic residues" evidence="9">
    <location>
        <begin position="23"/>
        <end position="46"/>
    </location>
</feature>
<feature type="compositionally biased region" description="Basic residues" evidence="9">
    <location>
        <begin position="355"/>
        <end position="364"/>
    </location>
</feature>
<dbReference type="Proteomes" id="UP000012073">
    <property type="component" value="Unassembled WGS sequence"/>
</dbReference>
<sequence length="496" mass="54168">MTSLAEQFLDDVESSESEDEQLKEEKNGEREVQRKESKSNDDEMAIDAERPAEGILSLEARVAFVLKHIEEIRSGLRVPDISTGTSGQNTDDEEYTLVGNCMEIAADIDEEIRSLHGQLVEAFSPNFPELQTLIFNPLDYARVALLAGNVDDLKKVDLRKILPSGSVIAVQVTAASSARRALTQEELNRVKQQCSELISLDESKLKILDYVESRASYMAPNLVEVVGGAVAAKLMGIAGGLRELAYMPSSNVKVLGKGKKTLQGTSSATTKLHEGVIYTCPLVINLPKQYRSKAGDVLTGKASLAARVDACREQLDGNVGRKLREKLEEKFLKWQEPPPAKTLKPLPIPGDEAKRKHRGGKRARREKERLGITDIRRLANRVKFGQQEEVVGNDLENEGFGMLGAEGSKRLRIQSKKTDSVSIAAKRRLAKQKGRNGISEAAALGITTNLADGIELGAITPAPGGVGLGSMNTNAAKSETNYFSPSTRFMQVKKEE</sequence>
<dbReference type="InterPro" id="IPR042239">
    <property type="entry name" value="Nop_C"/>
</dbReference>
<organism evidence="11 12">
    <name type="scientific">Chondrus crispus</name>
    <name type="common">Carrageen Irish moss</name>
    <name type="synonym">Polymorpha crispa</name>
    <dbReference type="NCBI Taxonomy" id="2769"/>
    <lineage>
        <taxon>Eukaryota</taxon>
        <taxon>Rhodophyta</taxon>
        <taxon>Florideophyceae</taxon>
        <taxon>Rhodymeniophycidae</taxon>
        <taxon>Gigartinales</taxon>
        <taxon>Gigartinaceae</taxon>
        <taxon>Chondrus</taxon>
    </lineage>
</organism>
<evidence type="ECO:0000256" key="5">
    <source>
        <dbReference type="ARBA" id="ARBA00022884"/>
    </source>
</evidence>
<accession>R7QF41</accession>
<keyword evidence="5" id="KW-0694">RNA-binding</keyword>
<dbReference type="InterPro" id="IPR036070">
    <property type="entry name" value="Nop_dom_sf"/>
</dbReference>
<name>R7QF41_CHOCR</name>
<evidence type="ECO:0000256" key="1">
    <source>
        <dbReference type="ARBA" id="ARBA00004123"/>
    </source>
</evidence>
<dbReference type="RefSeq" id="XP_005715839.1">
    <property type="nucleotide sequence ID" value="XM_005715782.1"/>
</dbReference>
<dbReference type="GO" id="GO:0005687">
    <property type="term" value="C:U4 snRNP"/>
    <property type="evidence" value="ECO:0007669"/>
    <property type="project" value="TreeGrafter"/>
</dbReference>
<evidence type="ECO:0000256" key="6">
    <source>
        <dbReference type="ARBA" id="ARBA00023187"/>
    </source>
</evidence>
<dbReference type="GO" id="GO:0003723">
    <property type="term" value="F:RNA binding"/>
    <property type="evidence" value="ECO:0007669"/>
    <property type="project" value="UniProtKB-KW"/>
</dbReference>
<dbReference type="AlphaFoldDB" id="R7QF41"/>
<dbReference type="SMART" id="SM00931">
    <property type="entry name" value="NOSIC"/>
    <property type="match status" value="1"/>
</dbReference>
<dbReference type="GO" id="GO:0071011">
    <property type="term" value="C:precatalytic spliceosome"/>
    <property type="evidence" value="ECO:0007669"/>
    <property type="project" value="TreeGrafter"/>
</dbReference>
<protein>
    <submittedName>
        <fullName evidence="11">U4/U6 small nuclear ribonucleoprotein Prp31, putative</fullName>
    </submittedName>
</protein>
<dbReference type="Gramene" id="CDF36020">
    <property type="protein sequence ID" value="CDF36020"/>
    <property type="gene ID" value="CHC_T00010185001"/>
</dbReference>
<dbReference type="PANTHER" id="PTHR13904">
    <property type="entry name" value="PRE-MRNA SPLICING FACTOR PRP31"/>
    <property type="match status" value="1"/>
</dbReference>
<feature type="compositionally biased region" description="Acidic residues" evidence="9">
    <location>
        <begin position="8"/>
        <end position="22"/>
    </location>
</feature>
<dbReference type="EMBL" id="HG001756">
    <property type="protein sequence ID" value="CDF36020.1"/>
    <property type="molecule type" value="Genomic_DNA"/>
</dbReference>
<evidence type="ECO:0000256" key="8">
    <source>
        <dbReference type="ARBA" id="ARBA00023274"/>
    </source>
</evidence>
<dbReference type="PROSITE" id="PS51358">
    <property type="entry name" value="NOP"/>
    <property type="match status" value="1"/>
</dbReference>
<evidence type="ECO:0000259" key="10">
    <source>
        <dbReference type="PROSITE" id="PS51358"/>
    </source>
</evidence>
<evidence type="ECO:0000256" key="4">
    <source>
        <dbReference type="ARBA" id="ARBA00022728"/>
    </source>
</evidence>
<feature type="domain" description="Nop" evidence="10">
    <location>
        <begin position="218"/>
        <end position="336"/>
    </location>
</feature>
<keyword evidence="12" id="KW-1185">Reference proteome</keyword>
<dbReference type="Gene3D" id="1.10.287.4070">
    <property type="match status" value="1"/>
</dbReference>
<dbReference type="KEGG" id="ccp:CHC_T00010185001"/>
<dbReference type="InterPro" id="IPR027105">
    <property type="entry name" value="Prp31"/>
</dbReference>
<dbReference type="GO" id="GO:0000244">
    <property type="term" value="P:spliceosomal tri-snRNP complex assembly"/>
    <property type="evidence" value="ECO:0007669"/>
    <property type="project" value="InterPro"/>
</dbReference>
<reference evidence="12" key="1">
    <citation type="journal article" date="2013" name="Proc. Natl. Acad. Sci. U.S.A.">
        <title>Genome structure and metabolic features in the red seaweed Chondrus crispus shed light on evolution of the Archaeplastida.</title>
        <authorList>
            <person name="Collen J."/>
            <person name="Porcel B."/>
            <person name="Carre W."/>
            <person name="Ball S.G."/>
            <person name="Chaparro C."/>
            <person name="Tonon T."/>
            <person name="Barbeyron T."/>
            <person name="Michel G."/>
            <person name="Noel B."/>
            <person name="Valentin K."/>
            <person name="Elias M."/>
            <person name="Artiguenave F."/>
            <person name="Arun A."/>
            <person name="Aury J.M."/>
            <person name="Barbosa-Neto J.F."/>
            <person name="Bothwell J.H."/>
            <person name="Bouget F.Y."/>
            <person name="Brillet L."/>
            <person name="Cabello-Hurtado F."/>
            <person name="Capella-Gutierrez S."/>
            <person name="Charrier B."/>
            <person name="Cladiere L."/>
            <person name="Cock J.M."/>
            <person name="Coelho S.M."/>
            <person name="Colleoni C."/>
            <person name="Czjzek M."/>
            <person name="Da Silva C."/>
            <person name="Delage L."/>
            <person name="Denoeud F."/>
            <person name="Deschamps P."/>
            <person name="Dittami S.M."/>
            <person name="Gabaldon T."/>
            <person name="Gachon C.M."/>
            <person name="Groisillier A."/>
            <person name="Herve C."/>
            <person name="Jabbari K."/>
            <person name="Katinka M."/>
            <person name="Kloareg B."/>
            <person name="Kowalczyk N."/>
            <person name="Labadie K."/>
            <person name="Leblanc C."/>
            <person name="Lopez P.J."/>
            <person name="McLachlan D.H."/>
            <person name="Meslet-Cladiere L."/>
            <person name="Moustafa A."/>
            <person name="Nehr Z."/>
            <person name="Nyvall Collen P."/>
            <person name="Panaud O."/>
            <person name="Partensky F."/>
            <person name="Poulain J."/>
            <person name="Rensing S.A."/>
            <person name="Rousvoal S."/>
            <person name="Samson G."/>
            <person name="Symeonidi A."/>
            <person name="Weissenbach J."/>
            <person name="Zambounis A."/>
            <person name="Wincker P."/>
            <person name="Boyen C."/>
        </authorList>
    </citation>
    <scope>NUCLEOTIDE SEQUENCE [LARGE SCALE GENOMIC DNA]</scope>
    <source>
        <strain evidence="12">cv. Stackhouse</strain>
    </source>
</reference>
<dbReference type="SUPFAM" id="SSF89124">
    <property type="entry name" value="Nop domain"/>
    <property type="match status" value="1"/>
</dbReference>
<gene>
    <name evidence="11" type="ORF">CHC_T00010185001</name>
</gene>
<feature type="region of interest" description="Disordered" evidence="9">
    <location>
        <begin position="1"/>
        <end position="46"/>
    </location>
</feature>
<evidence type="ECO:0000256" key="7">
    <source>
        <dbReference type="ARBA" id="ARBA00023242"/>
    </source>
</evidence>
<dbReference type="OrthoDB" id="4771285at2759"/>
<keyword evidence="3" id="KW-0507">mRNA processing</keyword>
<comment type="similarity">
    <text evidence="2">Belongs to the PRP31 family.</text>
</comment>
<dbReference type="GeneID" id="17323552"/>
<evidence type="ECO:0000256" key="2">
    <source>
        <dbReference type="ARBA" id="ARBA00005572"/>
    </source>
</evidence>
<evidence type="ECO:0000256" key="9">
    <source>
        <dbReference type="SAM" id="MobiDB-lite"/>
    </source>
</evidence>
<keyword evidence="4" id="KW-0747">Spliceosome</keyword>
<keyword evidence="7" id="KW-0539">Nucleus</keyword>
<dbReference type="InterPro" id="IPR019175">
    <property type="entry name" value="Prp31_C"/>
</dbReference>
<dbReference type="Gene3D" id="1.10.246.90">
    <property type="entry name" value="Nop domain"/>
    <property type="match status" value="1"/>
</dbReference>
<dbReference type="STRING" id="2769.R7QF41"/>
<evidence type="ECO:0000313" key="11">
    <source>
        <dbReference type="EMBL" id="CDF36020.1"/>
    </source>
</evidence>
<feature type="region of interest" description="Disordered" evidence="9">
    <location>
        <begin position="338"/>
        <end position="366"/>
    </location>
</feature>
<dbReference type="Pfam" id="PF01798">
    <property type="entry name" value="Nop"/>
    <property type="match status" value="1"/>
</dbReference>
<keyword evidence="6" id="KW-0508">mRNA splicing</keyword>
<dbReference type="GO" id="GO:0046540">
    <property type="term" value="C:U4/U6 x U5 tri-snRNP complex"/>
    <property type="evidence" value="ECO:0007669"/>
    <property type="project" value="InterPro"/>
</dbReference>
<dbReference type="InterPro" id="IPR002687">
    <property type="entry name" value="Nop_dom"/>
</dbReference>
<comment type="subcellular location">
    <subcellularLocation>
        <location evidence="1">Nucleus</location>
    </subcellularLocation>
</comment>
<evidence type="ECO:0000313" key="12">
    <source>
        <dbReference type="Proteomes" id="UP000012073"/>
    </source>
</evidence>
<evidence type="ECO:0000256" key="3">
    <source>
        <dbReference type="ARBA" id="ARBA00022664"/>
    </source>
</evidence>